<proteinExistence type="predicted"/>
<dbReference type="EMBL" id="VIEB01000038">
    <property type="protein sequence ID" value="TQE10645.1"/>
    <property type="molecule type" value="Genomic_DNA"/>
</dbReference>
<feature type="region of interest" description="Disordered" evidence="1">
    <location>
        <begin position="1"/>
        <end position="21"/>
    </location>
</feature>
<organism evidence="2 3">
    <name type="scientific">Malus baccata</name>
    <name type="common">Siberian crab apple</name>
    <name type="synonym">Pyrus baccata</name>
    <dbReference type="NCBI Taxonomy" id="106549"/>
    <lineage>
        <taxon>Eukaryota</taxon>
        <taxon>Viridiplantae</taxon>
        <taxon>Streptophyta</taxon>
        <taxon>Embryophyta</taxon>
        <taxon>Tracheophyta</taxon>
        <taxon>Spermatophyta</taxon>
        <taxon>Magnoliopsida</taxon>
        <taxon>eudicotyledons</taxon>
        <taxon>Gunneridae</taxon>
        <taxon>Pentapetalae</taxon>
        <taxon>rosids</taxon>
        <taxon>fabids</taxon>
        <taxon>Rosales</taxon>
        <taxon>Rosaceae</taxon>
        <taxon>Amygdaloideae</taxon>
        <taxon>Maleae</taxon>
        <taxon>Malus</taxon>
    </lineage>
</organism>
<evidence type="ECO:0000313" key="3">
    <source>
        <dbReference type="Proteomes" id="UP000315295"/>
    </source>
</evidence>
<comment type="caution">
    <text evidence="2">The sequence shown here is derived from an EMBL/GenBank/DDBJ whole genome shotgun (WGS) entry which is preliminary data.</text>
</comment>
<evidence type="ECO:0000256" key="1">
    <source>
        <dbReference type="SAM" id="MobiDB-lite"/>
    </source>
</evidence>
<protein>
    <submittedName>
        <fullName evidence="2">Uncharacterized protein</fullName>
    </submittedName>
</protein>
<keyword evidence="3" id="KW-1185">Reference proteome</keyword>
<reference evidence="2 3" key="1">
    <citation type="journal article" date="2019" name="G3 (Bethesda)">
        <title>Sequencing of a Wild Apple (Malus baccata) Genome Unravels the Differences Between Cultivated and Wild Apple Species Regarding Disease Resistance and Cold Tolerance.</title>
        <authorList>
            <person name="Chen X."/>
        </authorList>
    </citation>
    <scope>NUCLEOTIDE SEQUENCE [LARGE SCALE GENOMIC DNA]</scope>
    <source>
        <strain evidence="3">cv. Shandingzi</strain>
        <tissue evidence="2">Leaves</tissue>
    </source>
</reference>
<feature type="compositionally biased region" description="Polar residues" evidence="1">
    <location>
        <begin position="9"/>
        <end position="18"/>
    </location>
</feature>
<sequence>MGLVRFSSLHPSLSSWRPSSRDYGQDPWFFAQKFAPSSPERLILLESFFCSLPRYHPHLHFRCPGDVRRVCWCQTTRVVGGFSLLEYRTLSRSYAHHDARHITYFG</sequence>
<name>A0A540NHW9_MALBA</name>
<dbReference type="Proteomes" id="UP000315295">
    <property type="component" value="Unassembled WGS sequence"/>
</dbReference>
<accession>A0A540NHW9</accession>
<evidence type="ECO:0000313" key="2">
    <source>
        <dbReference type="EMBL" id="TQE10645.1"/>
    </source>
</evidence>
<dbReference type="AlphaFoldDB" id="A0A540NHW9"/>
<gene>
    <name evidence="2" type="ORF">C1H46_003758</name>
</gene>